<dbReference type="RefSeq" id="WP_214154923.1">
    <property type="nucleotide sequence ID" value="NZ_JAHBAY010000002.1"/>
</dbReference>
<evidence type="ECO:0000313" key="4">
    <source>
        <dbReference type="Proteomes" id="UP001197247"/>
    </source>
</evidence>
<reference evidence="3 4" key="1">
    <citation type="submission" date="2021-05" db="EMBL/GenBank/DDBJ databases">
        <title>Kineosporia and Streptomyces sp. nov. two new marine actinobacteria isolated from Coral.</title>
        <authorList>
            <person name="Buangrab K."/>
            <person name="Sutthacheep M."/>
            <person name="Yeemin T."/>
            <person name="Harunari E."/>
            <person name="Igarashi Y."/>
            <person name="Kanchanasin P."/>
            <person name="Tanasupawat S."/>
            <person name="Phongsopitanun W."/>
        </authorList>
    </citation>
    <scope>NUCLEOTIDE SEQUENCE [LARGE SCALE GENOMIC DNA]</scope>
    <source>
        <strain evidence="3 4">J2-2</strain>
    </source>
</reference>
<sequence length="380" mass="37990">MSTCFLGIDAGGSATRAVVVLDDGTCLARSRQAGGNPTSRGADAALRAVVTAAGEATARARQVLGHDVVVRGCLLAMAGEPAKLDTAALARSVSLPPDAVRPVSDVEAMYFAGACEPEGTAVVAGTGSVAVHIRDAVVAETAGGAGWLLGDGGSGFWIGQAVVQAVVADLSGLGPATAMTGRVLASLRTPGAAEAPGAPGVGGRIGGAGQSGPAGLNGPVGPVGVVRSAGLEALVRETYAQPPVHLARFAPIAFAHASDHASTRTSDHASGHACAGPDDVARRILARAGEHLAALVNRFPSDGPLVLGGSVMTQGFLRNPGCSPALDETLRGRNLRVVENGCAGAAFLALDRSGRAGRERHERIRSTLSALPDQDGTLEP</sequence>
<dbReference type="Proteomes" id="UP001197247">
    <property type="component" value="Unassembled WGS sequence"/>
</dbReference>
<feature type="domain" description="ATPase BadF/BadG/BcrA/BcrD type" evidence="2">
    <location>
        <begin position="6"/>
        <end position="335"/>
    </location>
</feature>
<accession>A0ABS5TC31</accession>
<evidence type="ECO:0000259" key="2">
    <source>
        <dbReference type="Pfam" id="PF01869"/>
    </source>
</evidence>
<dbReference type="Gene3D" id="3.30.420.40">
    <property type="match status" value="2"/>
</dbReference>
<gene>
    <name evidence="3" type="ORF">KIH74_06810</name>
</gene>
<dbReference type="PANTHER" id="PTHR12862">
    <property type="entry name" value="BADF TYPE ATPASE DOMAIN-CONTAINING PROTEIN"/>
    <property type="match status" value="1"/>
</dbReference>
<dbReference type="PANTHER" id="PTHR12862:SF0">
    <property type="entry name" value="N-ACETYL-D-GLUCOSAMINE KINASE"/>
    <property type="match status" value="1"/>
</dbReference>
<feature type="region of interest" description="Disordered" evidence="1">
    <location>
        <begin position="356"/>
        <end position="380"/>
    </location>
</feature>
<protein>
    <recommendedName>
        <fullName evidence="2">ATPase BadF/BadG/BcrA/BcrD type domain-containing protein</fullName>
    </recommendedName>
</protein>
<comment type="caution">
    <text evidence="3">The sequence shown here is derived from an EMBL/GenBank/DDBJ whole genome shotgun (WGS) entry which is preliminary data.</text>
</comment>
<dbReference type="EMBL" id="JAHBAY010000002">
    <property type="protein sequence ID" value="MBT0768630.1"/>
    <property type="molecule type" value="Genomic_DNA"/>
</dbReference>
<dbReference type="InterPro" id="IPR002731">
    <property type="entry name" value="ATPase_BadF"/>
</dbReference>
<proteinExistence type="predicted"/>
<organism evidence="3 4">
    <name type="scientific">Kineosporia corallincola</name>
    <dbReference type="NCBI Taxonomy" id="2835133"/>
    <lineage>
        <taxon>Bacteria</taxon>
        <taxon>Bacillati</taxon>
        <taxon>Actinomycetota</taxon>
        <taxon>Actinomycetes</taxon>
        <taxon>Kineosporiales</taxon>
        <taxon>Kineosporiaceae</taxon>
        <taxon>Kineosporia</taxon>
    </lineage>
</organism>
<dbReference type="SUPFAM" id="SSF53067">
    <property type="entry name" value="Actin-like ATPase domain"/>
    <property type="match status" value="1"/>
</dbReference>
<evidence type="ECO:0000256" key="1">
    <source>
        <dbReference type="SAM" id="MobiDB-lite"/>
    </source>
</evidence>
<name>A0ABS5TC31_9ACTN</name>
<keyword evidence="4" id="KW-1185">Reference proteome</keyword>
<evidence type="ECO:0000313" key="3">
    <source>
        <dbReference type="EMBL" id="MBT0768630.1"/>
    </source>
</evidence>
<dbReference type="InterPro" id="IPR043129">
    <property type="entry name" value="ATPase_NBD"/>
</dbReference>
<feature type="compositionally biased region" description="Basic and acidic residues" evidence="1">
    <location>
        <begin position="356"/>
        <end position="365"/>
    </location>
</feature>
<dbReference type="InterPro" id="IPR039758">
    <property type="entry name" value="NAGK-like"/>
</dbReference>
<dbReference type="Pfam" id="PF01869">
    <property type="entry name" value="BcrAD_BadFG"/>
    <property type="match status" value="1"/>
</dbReference>